<dbReference type="KEGG" id="tcr:507691.31"/>
<name>Q4DD29_TRYCC</name>
<dbReference type="AlphaFoldDB" id="Q4DD29"/>
<dbReference type="PaxDb" id="353153-Q4DD29"/>
<dbReference type="GeneID" id="3543417"/>
<protein>
    <submittedName>
        <fullName evidence="1">Uncharacterized protein</fullName>
    </submittedName>
</protein>
<evidence type="ECO:0000313" key="2">
    <source>
        <dbReference type="Proteomes" id="UP000002296"/>
    </source>
</evidence>
<accession>Q4DD29</accession>
<keyword evidence="2" id="KW-1185">Reference proteome</keyword>
<dbReference type="Proteomes" id="UP000002296">
    <property type="component" value="Unassembled WGS sequence"/>
</dbReference>
<proteinExistence type="predicted"/>
<sequence length="201" mass="22729">MSRGLPRRGQPCIVAFHHSSCLFVSDAPLWLCALRCFFFCGRRHTHTTTPTRYMHWYGWLLLSHSVLAVACGCRSPVVFLREEARDGVGEEGRHRPLLTMTVFAAGGLKGGRCWRHNQPRWMRTAPHLSSLSSFPRSTAATGQRHRAAAARPPSVRLRANRTVQSMWTFLPRVRVLPSCSSILLSSCVCRARMIPLFLVQF</sequence>
<evidence type="ECO:0000313" key="1">
    <source>
        <dbReference type="EMBL" id="EAN90433.1"/>
    </source>
</evidence>
<dbReference type="RefSeq" id="XP_812284.1">
    <property type="nucleotide sequence ID" value="XM_807191.1"/>
</dbReference>
<dbReference type="VEuPathDB" id="TriTrypDB:TcCLB.507691.31"/>
<reference evidence="1 2" key="1">
    <citation type="journal article" date="2005" name="Science">
        <title>The genome sequence of Trypanosoma cruzi, etiologic agent of Chagas disease.</title>
        <authorList>
            <person name="El-Sayed N.M."/>
            <person name="Myler P.J."/>
            <person name="Bartholomeu D.C."/>
            <person name="Nilsson D."/>
            <person name="Aggarwal G."/>
            <person name="Tran A.N."/>
            <person name="Ghedin E."/>
            <person name="Worthey E.A."/>
            <person name="Delcher A.L."/>
            <person name="Blandin G."/>
            <person name="Westenberger S.J."/>
            <person name="Caler E."/>
            <person name="Cerqueira G.C."/>
            <person name="Branche C."/>
            <person name="Haas B."/>
            <person name="Anupama A."/>
            <person name="Arner E."/>
            <person name="Aslund L."/>
            <person name="Attipoe P."/>
            <person name="Bontempi E."/>
            <person name="Bringaud F."/>
            <person name="Burton P."/>
            <person name="Cadag E."/>
            <person name="Campbell D.A."/>
            <person name="Carrington M."/>
            <person name="Crabtree J."/>
            <person name="Darban H."/>
            <person name="da Silveira J.F."/>
            <person name="de Jong P."/>
            <person name="Edwards K."/>
            <person name="Englund P.T."/>
            <person name="Fazelina G."/>
            <person name="Feldblyum T."/>
            <person name="Ferella M."/>
            <person name="Frasch A.C."/>
            <person name="Gull K."/>
            <person name="Horn D."/>
            <person name="Hou L."/>
            <person name="Huang Y."/>
            <person name="Kindlund E."/>
            <person name="Klingbeil M."/>
            <person name="Kluge S."/>
            <person name="Koo H."/>
            <person name="Lacerda D."/>
            <person name="Levin M.J."/>
            <person name="Lorenzi H."/>
            <person name="Louie T."/>
            <person name="Machado C.R."/>
            <person name="McCulloch R."/>
            <person name="McKenna A."/>
            <person name="Mizuno Y."/>
            <person name="Mottram J.C."/>
            <person name="Nelson S."/>
            <person name="Ochaya S."/>
            <person name="Osoegawa K."/>
            <person name="Pai G."/>
            <person name="Parsons M."/>
            <person name="Pentony M."/>
            <person name="Pettersson U."/>
            <person name="Pop M."/>
            <person name="Ramirez J.L."/>
            <person name="Rinta J."/>
            <person name="Robertson L."/>
            <person name="Salzberg S.L."/>
            <person name="Sanchez D.O."/>
            <person name="Seyler A."/>
            <person name="Sharma R."/>
            <person name="Shetty J."/>
            <person name="Simpson A.J."/>
            <person name="Sisk E."/>
            <person name="Tammi M.T."/>
            <person name="Tarleton R."/>
            <person name="Teixeira S."/>
            <person name="Van Aken S."/>
            <person name="Vogt C."/>
            <person name="Ward P.N."/>
            <person name="Wickstead B."/>
            <person name="Wortman J."/>
            <person name="White O."/>
            <person name="Fraser C.M."/>
            <person name="Stuart K.D."/>
            <person name="Andersson B."/>
        </authorList>
    </citation>
    <scope>NUCLEOTIDE SEQUENCE [LARGE SCALE GENOMIC DNA]</scope>
    <source>
        <strain evidence="1 2">CL Brener</strain>
    </source>
</reference>
<organism evidence="1 2">
    <name type="scientific">Trypanosoma cruzi (strain CL Brener)</name>
    <dbReference type="NCBI Taxonomy" id="353153"/>
    <lineage>
        <taxon>Eukaryota</taxon>
        <taxon>Discoba</taxon>
        <taxon>Euglenozoa</taxon>
        <taxon>Kinetoplastea</taxon>
        <taxon>Metakinetoplastina</taxon>
        <taxon>Trypanosomatida</taxon>
        <taxon>Trypanosomatidae</taxon>
        <taxon>Trypanosoma</taxon>
        <taxon>Schizotrypanum</taxon>
    </lineage>
</organism>
<dbReference type="InParanoid" id="Q4DD29"/>
<gene>
    <name evidence="1" type="ORF">Tc00.1047053507691.31</name>
</gene>
<dbReference type="EMBL" id="AAHK01000631">
    <property type="protein sequence ID" value="EAN90433.1"/>
    <property type="molecule type" value="Genomic_DNA"/>
</dbReference>
<comment type="caution">
    <text evidence="1">The sequence shown here is derived from an EMBL/GenBank/DDBJ whole genome shotgun (WGS) entry which is preliminary data.</text>
</comment>